<keyword evidence="4" id="KW-0378">Hydrolase</keyword>
<dbReference type="AlphaFoldDB" id="I3C8Z9"/>
<dbReference type="OrthoDB" id="9803913at2"/>
<dbReference type="RefSeq" id="WP_008614082.1">
    <property type="nucleotide sequence ID" value="NZ_JH651379.1"/>
</dbReference>
<keyword evidence="5" id="KW-1185">Reference proteome</keyword>
<dbReference type="GO" id="GO:0003677">
    <property type="term" value="F:DNA binding"/>
    <property type="evidence" value="ECO:0007669"/>
    <property type="project" value="InterPro"/>
</dbReference>
<sequence length="221" mass="25600">MIRFFKKHRPEDPDFWKAYEAKFSEKLPEFIDENEFIILDTETTGFDYDKDRILCIGAVKLKSNTIEVANAFEIYLHQEQFNPETVKIHGIVKNDPENTATEAEAIQQFLDYIGNAVLVAHHANFDIGMVNHALKRLQLPKLKNKVLDTMTLYRATRINSNLIDRNKHYSLDELAENLNISLKDRHTASGDAMITAIAFLKTISRLYKNERGKLKDLFKIK</sequence>
<dbReference type="GO" id="GO:0005829">
    <property type="term" value="C:cytosol"/>
    <property type="evidence" value="ECO:0007669"/>
    <property type="project" value="TreeGrafter"/>
</dbReference>
<dbReference type="GO" id="GO:0003887">
    <property type="term" value="F:DNA-directed DNA polymerase activity"/>
    <property type="evidence" value="ECO:0007669"/>
    <property type="project" value="InterPro"/>
</dbReference>
<evidence type="ECO:0000256" key="1">
    <source>
        <dbReference type="ARBA" id="ARBA00025483"/>
    </source>
</evidence>
<dbReference type="InterPro" id="IPR012337">
    <property type="entry name" value="RNaseH-like_sf"/>
</dbReference>
<keyword evidence="4" id="KW-0540">Nuclease</keyword>
<comment type="function">
    <text evidence="1">DNA polymerase III is a complex, multichain enzyme responsible for most of the replicative synthesis in bacteria. The epsilon subunit contain the editing function and is a proofreading 3'-5' exonuclease.</text>
</comment>
<proteinExistence type="predicted"/>
<feature type="domain" description="Exonuclease" evidence="3">
    <location>
        <begin position="35"/>
        <end position="208"/>
    </location>
</feature>
<dbReference type="CDD" id="cd06127">
    <property type="entry name" value="DEDDh"/>
    <property type="match status" value="1"/>
</dbReference>
<reference evidence="4 5" key="1">
    <citation type="submission" date="2012-02" db="EMBL/GenBank/DDBJ databases">
        <title>Improved High-Quality Draft genome of Joostella marina DSM 19592.</title>
        <authorList>
            <consortium name="US DOE Joint Genome Institute (JGI-PGF)"/>
            <person name="Lucas S."/>
            <person name="Copeland A."/>
            <person name="Lapidus A."/>
            <person name="Bruce D."/>
            <person name="Goodwin L."/>
            <person name="Pitluck S."/>
            <person name="Peters L."/>
            <person name="Chertkov O."/>
            <person name="Ovchinnikova G."/>
            <person name="Kyrpides N."/>
            <person name="Mavromatis K."/>
            <person name="Detter J.C."/>
            <person name="Han C."/>
            <person name="Land M."/>
            <person name="Hauser L."/>
            <person name="Markowitz V."/>
            <person name="Cheng J.-F."/>
            <person name="Hugenholtz P."/>
            <person name="Woyke T."/>
            <person name="Wu D."/>
            <person name="Tindall B."/>
            <person name="Brambilla E."/>
            <person name="Klenk H.-P."/>
            <person name="Eisen J.A."/>
        </authorList>
    </citation>
    <scope>NUCLEOTIDE SEQUENCE [LARGE SCALE GENOMIC DNA]</scope>
    <source>
        <strain evidence="4 5">DSM 19592</strain>
    </source>
</reference>
<dbReference type="SMART" id="SM00479">
    <property type="entry name" value="EXOIII"/>
    <property type="match status" value="1"/>
</dbReference>
<comment type="subunit">
    <text evidence="2">DNA polymerase III contains a core (composed of alpha, epsilon and theta chains) that associates with a tau subunit. This core dimerizes to form the POLIII' complex. PolIII' associates with the gamma complex (composed of gamma, delta, delta', psi and chi chains) and with the beta chain to form the complete DNA polymerase III complex.</text>
</comment>
<dbReference type="Pfam" id="PF00929">
    <property type="entry name" value="RNase_T"/>
    <property type="match status" value="1"/>
</dbReference>
<evidence type="ECO:0000313" key="4">
    <source>
        <dbReference type="EMBL" id="EIJ40092.1"/>
    </source>
</evidence>
<dbReference type="InterPro" id="IPR036397">
    <property type="entry name" value="RNaseH_sf"/>
</dbReference>
<name>I3C8Z9_9FLAO</name>
<dbReference type="EMBL" id="JH651379">
    <property type="protein sequence ID" value="EIJ40092.1"/>
    <property type="molecule type" value="Genomic_DNA"/>
</dbReference>
<accession>I3C8Z9</accession>
<protein>
    <submittedName>
        <fullName evidence="4">Exonuclease, DNA polymerase III, epsilon subunit family</fullName>
    </submittedName>
</protein>
<dbReference type="InterPro" id="IPR006054">
    <property type="entry name" value="DnaQ"/>
</dbReference>
<organism evidence="4 5">
    <name type="scientific">Galbibacter orientalis DSM 19592</name>
    <dbReference type="NCBI Taxonomy" id="926559"/>
    <lineage>
        <taxon>Bacteria</taxon>
        <taxon>Pseudomonadati</taxon>
        <taxon>Bacteroidota</taxon>
        <taxon>Flavobacteriia</taxon>
        <taxon>Flavobacteriales</taxon>
        <taxon>Flavobacteriaceae</taxon>
        <taxon>Galbibacter</taxon>
    </lineage>
</organism>
<dbReference type="Proteomes" id="UP000004690">
    <property type="component" value="Unassembled WGS sequence"/>
</dbReference>
<dbReference type="FunFam" id="3.30.420.10:FF:000045">
    <property type="entry name" value="3'-5' exonuclease DinG"/>
    <property type="match status" value="1"/>
</dbReference>
<keyword evidence="4" id="KW-0269">Exonuclease</keyword>
<evidence type="ECO:0000259" key="3">
    <source>
        <dbReference type="SMART" id="SM00479"/>
    </source>
</evidence>
<dbReference type="PANTHER" id="PTHR30231:SF41">
    <property type="entry name" value="DNA POLYMERASE III SUBUNIT EPSILON"/>
    <property type="match status" value="1"/>
</dbReference>
<dbReference type="Gene3D" id="3.30.420.10">
    <property type="entry name" value="Ribonuclease H-like superfamily/Ribonuclease H"/>
    <property type="match status" value="1"/>
</dbReference>
<dbReference type="STRING" id="926559.JoomaDRAFT_3140"/>
<gene>
    <name evidence="4" type="ORF">JoomaDRAFT_3140</name>
</gene>
<dbReference type="NCBIfam" id="TIGR00573">
    <property type="entry name" value="dnaq"/>
    <property type="match status" value="1"/>
</dbReference>
<dbReference type="GO" id="GO:0008408">
    <property type="term" value="F:3'-5' exonuclease activity"/>
    <property type="evidence" value="ECO:0007669"/>
    <property type="project" value="TreeGrafter"/>
</dbReference>
<dbReference type="eggNOG" id="COG0847">
    <property type="taxonomic scope" value="Bacteria"/>
</dbReference>
<dbReference type="HOGENOM" id="CLU_047806_7_0_10"/>
<dbReference type="GO" id="GO:0045004">
    <property type="term" value="P:DNA replication proofreading"/>
    <property type="evidence" value="ECO:0007669"/>
    <property type="project" value="TreeGrafter"/>
</dbReference>
<evidence type="ECO:0000256" key="2">
    <source>
        <dbReference type="ARBA" id="ARBA00026073"/>
    </source>
</evidence>
<evidence type="ECO:0000313" key="5">
    <source>
        <dbReference type="Proteomes" id="UP000004690"/>
    </source>
</evidence>
<dbReference type="SUPFAM" id="SSF53098">
    <property type="entry name" value="Ribonuclease H-like"/>
    <property type="match status" value="1"/>
</dbReference>
<dbReference type="PANTHER" id="PTHR30231">
    <property type="entry name" value="DNA POLYMERASE III SUBUNIT EPSILON"/>
    <property type="match status" value="1"/>
</dbReference>
<dbReference type="InterPro" id="IPR013520">
    <property type="entry name" value="Ribonucl_H"/>
</dbReference>